<organism evidence="1">
    <name type="scientific">mine drainage metagenome</name>
    <dbReference type="NCBI Taxonomy" id="410659"/>
    <lineage>
        <taxon>unclassified sequences</taxon>
        <taxon>metagenomes</taxon>
        <taxon>ecological metagenomes</taxon>
    </lineage>
</organism>
<reference evidence="1" key="2">
    <citation type="journal article" date="2014" name="ISME J.">
        <title>Microbial stratification in low pH oxic and suboxic macroscopic growths along an acid mine drainage.</title>
        <authorList>
            <person name="Mendez-Garcia C."/>
            <person name="Mesa V."/>
            <person name="Sprenger R.R."/>
            <person name="Richter M."/>
            <person name="Diez M.S."/>
            <person name="Solano J."/>
            <person name="Bargiela R."/>
            <person name="Golyshina O.V."/>
            <person name="Manteca A."/>
            <person name="Ramos J.L."/>
            <person name="Gallego J.R."/>
            <person name="Llorente I."/>
            <person name="Martins Dos Santos V.A."/>
            <person name="Jensen O.N."/>
            <person name="Pelaez A.I."/>
            <person name="Sanchez J."/>
            <person name="Ferrer M."/>
        </authorList>
    </citation>
    <scope>NUCLEOTIDE SEQUENCE</scope>
</reference>
<name>T1AEU8_9ZZZZ</name>
<protein>
    <submittedName>
        <fullName evidence="1">Uncharacterized protein</fullName>
    </submittedName>
</protein>
<sequence length="63" mass="7253">APVHAALSTDHDTAILDFDHFREDQGAQFSVDTAIDHLETLHERARKAFWSVTTKQAKEVYWK</sequence>
<evidence type="ECO:0000313" key="1">
    <source>
        <dbReference type="EMBL" id="EQD39549.1"/>
    </source>
</evidence>
<reference evidence="1" key="1">
    <citation type="submission" date="2013-08" db="EMBL/GenBank/DDBJ databases">
        <authorList>
            <person name="Mendez C."/>
            <person name="Richter M."/>
            <person name="Ferrer M."/>
            <person name="Sanchez J."/>
        </authorList>
    </citation>
    <scope>NUCLEOTIDE SEQUENCE</scope>
</reference>
<dbReference type="InterPro" id="IPR026349">
    <property type="entry name" value="CHP04255"/>
</dbReference>
<dbReference type="EMBL" id="AUZZ01008072">
    <property type="protein sequence ID" value="EQD39549.1"/>
    <property type="molecule type" value="Genomic_DNA"/>
</dbReference>
<dbReference type="AlphaFoldDB" id="T1AEU8"/>
<dbReference type="NCBIfam" id="TIGR04255">
    <property type="entry name" value="sporadTIGR04255"/>
    <property type="match status" value="1"/>
</dbReference>
<gene>
    <name evidence="1" type="ORF">B2A_11204</name>
</gene>
<feature type="non-terminal residue" evidence="1">
    <location>
        <position position="1"/>
    </location>
</feature>
<comment type="caution">
    <text evidence="1">The sequence shown here is derived from an EMBL/GenBank/DDBJ whole genome shotgun (WGS) entry which is preliminary data.</text>
</comment>
<accession>T1AEU8</accession>
<proteinExistence type="predicted"/>